<dbReference type="InterPro" id="IPR010505">
    <property type="entry name" value="MoaA_twitch"/>
</dbReference>
<evidence type="ECO:0000256" key="4">
    <source>
        <dbReference type="ARBA" id="ARBA00022741"/>
    </source>
</evidence>
<evidence type="ECO:0000256" key="2">
    <source>
        <dbReference type="ARBA" id="ARBA00022691"/>
    </source>
</evidence>
<dbReference type="SFLD" id="SFLDS00029">
    <property type="entry name" value="Radical_SAM"/>
    <property type="match status" value="1"/>
</dbReference>
<dbReference type="CDD" id="cd21117">
    <property type="entry name" value="Twitch_MoaA"/>
    <property type="match status" value="1"/>
</dbReference>
<dbReference type="SFLD" id="SFLDG01386">
    <property type="entry name" value="main_SPASM_domain-containing"/>
    <property type="match status" value="1"/>
</dbReference>
<keyword evidence="6" id="KW-0411">Iron-sulfur</keyword>
<dbReference type="Proteomes" id="UP000244928">
    <property type="component" value="Chromosome"/>
</dbReference>
<evidence type="ECO:0000259" key="11">
    <source>
        <dbReference type="PROSITE" id="PS51918"/>
    </source>
</evidence>
<sequence>MDAVTVQDTRRTPGAGPHTRPATPLLVDSFGRVARDLRVSLTEKCSLRCTYCMPEEGLPPIPDAARMTADEVIRLVALAHRELGVHEVRFTGGEPLMRSDLERIIAGTREACPDLPIAMTSNGVGLEHRIGRLVEAGLNRINISLDTVNRAEFAELTRRDRLPSVLRGVRAAVEAGLAPVKVNAVPLRATLHGAPDLLEWALAEGVQLRFIEEMPLDAEATWSRAEMVTAADVLDSLRTRFELVPAGREDPSAPAELWRVAGHTVGGAPATVGVIATVTRNFCAACDRTRLTAEGTVRSCLFSDDETDVLGVLRSGAPDSEVAEVWRGAMWGKQAGHGIGGTAFHRPRRSMGAIGG</sequence>
<dbReference type="GO" id="GO:0051539">
    <property type="term" value="F:4 iron, 4 sulfur cluster binding"/>
    <property type="evidence" value="ECO:0007669"/>
    <property type="project" value="UniProtKB-KW"/>
</dbReference>
<keyword evidence="4" id="KW-0547">Nucleotide-binding</keyword>
<evidence type="ECO:0000313" key="13">
    <source>
        <dbReference type="Proteomes" id="UP000244928"/>
    </source>
</evidence>
<dbReference type="GO" id="GO:0005525">
    <property type="term" value="F:GTP binding"/>
    <property type="evidence" value="ECO:0007669"/>
    <property type="project" value="UniProtKB-KW"/>
</dbReference>
<dbReference type="InterPro" id="IPR013483">
    <property type="entry name" value="MoaA"/>
</dbReference>
<dbReference type="InterPro" id="IPR013785">
    <property type="entry name" value="Aldolase_TIM"/>
</dbReference>
<dbReference type="InterPro" id="IPR007197">
    <property type="entry name" value="rSAM"/>
</dbReference>
<keyword evidence="8" id="KW-0501">Molybdenum cofactor biosynthesis</keyword>
<keyword evidence="13" id="KW-1185">Reference proteome</keyword>
<keyword evidence="3" id="KW-0479">Metal-binding</keyword>
<dbReference type="InterPro" id="IPR058240">
    <property type="entry name" value="rSAM_sf"/>
</dbReference>
<organism evidence="12 13">
    <name type="scientific">Dietzia lutea</name>
    <dbReference type="NCBI Taxonomy" id="546160"/>
    <lineage>
        <taxon>Bacteria</taxon>
        <taxon>Bacillati</taxon>
        <taxon>Actinomycetota</taxon>
        <taxon>Actinomycetes</taxon>
        <taxon>Mycobacteriales</taxon>
        <taxon>Dietziaceae</taxon>
        <taxon>Dietzia</taxon>
    </lineage>
</organism>
<evidence type="ECO:0000256" key="7">
    <source>
        <dbReference type="ARBA" id="ARBA00023134"/>
    </source>
</evidence>
<evidence type="ECO:0000256" key="8">
    <source>
        <dbReference type="ARBA" id="ARBA00023150"/>
    </source>
</evidence>
<dbReference type="AlphaFoldDB" id="A0A2S1R417"/>
<evidence type="ECO:0000256" key="3">
    <source>
        <dbReference type="ARBA" id="ARBA00022723"/>
    </source>
</evidence>
<dbReference type="KEGG" id="dlu:A6035_01365"/>
<dbReference type="PANTHER" id="PTHR22960:SF0">
    <property type="entry name" value="MOLYBDENUM COFACTOR BIOSYNTHESIS PROTEIN 1"/>
    <property type="match status" value="1"/>
</dbReference>
<name>A0A2S1R417_9ACTN</name>
<keyword evidence="5" id="KW-0408">Iron</keyword>
<dbReference type="GO" id="GO:0006777">
    <property type="term" value="P:Mo-molybdopterin cofactor biosynthetic process"/>
    <property type="evidence" value="ECO:0007669"/>
    <property type="project" value="UniProtKB-KW"/>
</dbReference>
<feature type="domain" description="Radical SAM core" evidence="11">
    <location>
        <begin position="29"/>
        <end position="246"/>
    </location>
</feature>
<feature type="region of interest" description="Disordered" evidence="10">
    <location>
        <begin position="1"/>
        <end position="22"/>
    </location>
</feature>
<dbReference type="GO" id="GO:0061799">
    <property type="term" value="F:cyclic pyranopterin monophosphate synthase activity"/>
    <property type="evidence" value="ECO:0007669"/>
    <property type="project" value="TreeGrafter"/>
</dbReference>
<evidence type="ECO:0000256" key="5">
    <source>
        <dbReference type="ARBA" id="ARBA00023004"/>
    </source>
</evidence>
<proteinExistence type="predicted"/>
<evidence type="ECO:0000256" key="1">
    <source>
        <dbReference type="ARBA" id="ARBA00022485"/>
    </source>
</evidence>
<dbReference type="GO" id="GO:0061798">
    <property type="term" value="F:GTP 3',8'-cyclase activity"/>
    <property type="evidence" value="ECO:0007669"/>
    <property type="project" value="TreeGrafter"/>
</dbReference>
<keyword evidence="2" id="KW-0949">S-adenosyl-L-methionine</keyword>
<dbReference type="EMBL" id="CP015449">
    <property type="protein sequence ID" value="AWH91048.1"/>
    <property type="molecule type" value="Genomic_DNA"/>
</dbReference>
<dbReference type="SFLD" id="SFLDG01383">
    <property type="entry name" value="cyclic_pyranopterin_phosphate"/>
    <property type="match status" value="1"/>
</dbReference>
<dbReference type="NCBIfam" id="TIGR02666">
    <property type="entry name" value="moaA"/>
    <property type="match status" value="1"/>
</dbReference>
<dbReference type="Pfam" id="PF04055">
    <property type="entry name" value="Radical_SAM"/>
    <property type="match status" value="1"/>
</dbReference>
<dbReference type="PROSITE" id="PS51918">
    <property type="entry name" value="RADICAL_SAM"/>
    <property type="match status" value="1"/>
</dbReference>
<dbReference type="InterPro" id="IPR040064">
    <property type="entry name" value="MoaA-like"/>
</dbReference>
<dbReference type="OrthoDB" id="9763993at2"/>
<keyword evidence="7" id="KW-0342">GTP-binding</keyword>
<dbReference type="RefSeq" id="WP_108846313.1">
    <property type="nucleotide sequence ID" value="NZ_CP015449.1"/>
</dbReference>
<evidence type="ECO:0000256" key="9">
    <source>
        <dbReference type="ARBA" id="ARBA00023239"/>
    </source>
</evidence>
<dbReference type="Gene3D" id="3.20.20.70">
    <property type="entry name" value="Aldolase class I"/>
    <property type="match status" value="1"/>
</dbReference>
<evidence type="ECO:0000313" key="12">
    <source>
        <dbReference type="EMBL" id="AWH91048.1"/>
    </source>
</evidence>
<dbReference type="CDD" id="cd01335">
    <property type="entry name" value="Radical_SAM"/>
    <property type="match status" value="1"/>
</dbReference>
<keyword evidence="1" id="KW-0004">4Fe-4S</keyword>
<accession>A0A2S1R417</accession>
<dbReference type="PANTHER" id="PTHR22960">
    <property type="entry name" value="MOLYBDOPTERIN COFACTOR SYNTHESIS PROTEIN A"/>
    <property type="match status" value="1"/>
</dbReference>
<dbReference type="GO" id="GO:0046872">
    <property type="term" value="F:metal ion binding"/>
    <property type="evidence" value="ECO:0007669"/>
    <property type="project" value="UniProtKB-KW"/>
</dbReference>
<dbReference type="InterPro" id="IPR050105">
    <property type="entry name" value="MoCo_biosynth_MoaA/MoaC"/>
</dbReference>
<dbReference type="InterPro" id="IPR006638">
    <property type="entry name" value="Elp3/MiaA/NifB-like_rSAM"/>
</dbReference>
<evidence type="ECO:0000256" key="6">
    <source>
        <dbReference type="ARBA" id="ARBA00023014"/>
    </source>
</evidence>
<keyword evidence="9" id="KW-0456">Lyase</keyword>
<gene>
    <name evidence="12" type="ORF">A6035_01365</name>
</gene>
<dbReference type="SUPFAM" id="SSF102114">
    <property type="entry name" value="Radical SAM enzymes"/>
    <property type="match status" value="1"/>
</dbReference>
<evidence type="ECO:0000256" key="10">
    <source>
        <dbReference type="SAM" id="MobiDB-lite"/>
    </source>
</evidence>
<dbReference type="Pfam" id="PF06463">
    <property type="entry name" value="Mob_synth_C"/>
    <property type="match status" value="1"/>
</dbReference>
<protein>
    <submittedName>
        <fullName evidence="12">Cyclic pyranopterin phosphate synthase</fullName>
    </submittedName>
</protein>
<dbReference type="SMART" id="SM00729">
    <property type="entry name" value="Elp3"/>
    <property type="match status" value="1"/>
</dbReference>
<reference evidence="12 13" key="1">
    <citation type="submission" date="2016-04" db="EMBL/GenBank/DDBJ databases">
        <title>Complete genome sequence of Dietzia lutea YIM 80766T, a strain isolated from desert soil in Egypt.</title>
        <authorList>
            <person name="Zhao J."/>
            <person name="Hu B."/>
            <person name="Geng S."/>
            <person name="Nie Y."/>
            <person name="Tang Y."/>
        </authorList>
    </citation>
    <scope>NUCLEOTIDE SEQUENCE [LARGE SCALE GENOMIC DNA]</scope>
    <source>
        <strain evidence="12 13">YIM 80766</strain>
    </source>
</reference>
<dbReference type="SFLD" id="SFLDG01067">
    <property type="entry name" value="SPASM/twitch_domain_containing"/>
    <property type="match status" value="1"/>
</dbReference>